<reference evidence="3" key="1">
    <citation type="submission" date="2021-05" db="EMBL/GenBank/DDBJ databases">
        <authorList>
            <person name="Pietrasiak N."/>
            <person name="Ward R."/>
            <person name="Stajich J.E."/>
            <person name="Kurbessoian T."/>
        </authorList>
    </citation>
    <scope>NUCLEOTIDE SEQUENCE</scope>
    <source>
        <strain evidence="3">HA4357-MV3</strain>
    </source>
</reference>
<feature type="transmembrane region" description="Helical" evidence="1">
    <location>
        <begin position="109"/>
        <end position="131"/>
    </location>
</feature>
<reference evidence="3" key="2">
    <citation type="journal article" date="2022" name="Microbiol. Resour. Announc.">
        <title>Metagenome Sequencing to Explore Phylogenomics of Terrestrial Cyanobacteria.</title>
        <authorList>
            <person name="Ward R.D."/>
            <person name="Stajich J.E."/>
            <person name="Johansen J.R."/>
            <person name="Huntemann M."/>
            <person name="Clum A."/>
            <person name="Foster B."/>
            <person name="Foster B."/>
            <person name="Roux S."/>
            <person name="Palaniappan K."/>
            <person name="Varghese N."/>
            <person name="Mukherjee S."/>
            <person name="Reddy T.B.K."/>
            <person name="Daum C."/>
            <person name="Copeland A."/>
            <person name="Chen I.A."/>
            <person name="Ivanova N.N."/>
            <person name="Kyrpides N.C."/>
            <person name="Shapiro N."/>
            <person name="Eloe-Fadrosh E.A."/>
            <person name="Pietrasiak N."/>
        </authorList>
    </citation>
    <scope>NUCLEOTIDE SEQUENCE</scope>
    <source>
        <strain evidence="3">HA4357-MV3</strain>
    </source>
</reference>
<proteinExistence type="predicted"/>
<dbReference type="InterPro" id="IPR025889">
    <property type="entry name" value="GSP17M-like_dom"/>
</dbReference>
<dbReference type="EMBL" id="JAHHHW010000014">
    <property type="protein sequence ID" value="MBW4430460.1"/>
    <property type="molecule type" value="Genomic_DNA"/>
</dbReference>
<dbReference type="Pfam" id="PF11181">
    <property type="entry name" value="YflT"/>
    <property type="match status" value="1"/>
</dbReference>
<sequence>MSDKHEVVNIFPSHVEAEAAVLELQKAGFDMQKISIIGKDYQTVEHVRGFLTWKDTAKAGAGEAGYWGTFFGGLFGILTGVGLLFIPGVGHVIVAGHVAGVLAGWIEGMIVGGVGATVAGGLVGALVGLGIPKEQALKYKTEIKAGKFMVIVSGTNEEMDQAQQILQNAGHEVSQPVVA</sequence>
<keyword evidence="1" id="KW-0472">Membrane</keyword>
<dbReference type="InterPro" id="IPR052948">
    <property type="entry name" value="Low_temp-induced_all0457"/>
</dbReference>
<evidence type="ECO:0000259" key="2">
    <source>
        <dbReference type="Pfam" id="PF11181"/>
    </source>
</evidence>
<keyword evidence="1" id="KW-1133">Transmembrane helix</keyword>
<dbReference type="AlphaFoldDB" id="A0A9E3H5A9"/>
<evidence type="ECO:0000256" key="1">
    <source>
        <dbReference type="SAM" id="Phobius"/>
    </source>
</evidence>
<dbReference type="PANTHER" id="PTHR36109:SF2">
    <property type="entry name" value="MEMBRANE PROTEIN"/>
    <property type="match status" value="1"/>
</dbReference>
<feature type="transmembrane region" description="Helical" evidence="1">
    <location>
        <begin position="64"/>
        <end position="89"/>
    </location>
</feature>
<keyword evidence="1" id="KW-0812">Transmembrane</keyword>
<comment type="caution">
    <text evidence="3">The sequence shown here is derived from an EMBL/GenBank/DDBJ whole genome shotgun (WGS) entry which is preliminary data.</text>
</comment>
<evidence type="ECO:0000313" key="3">
    <source>
        <dbReference type="EMBL" id="MBW4430460.1"/>
    </source>
</evidence>
<feature type="domain" description="General stress protein 17M-like" evidence="2">
    <location>
        <begin position="7"/>
        <end position="74"/>
    </location>
</feature>
<name>A0A9E3H5A9_9NOST</name>
<gene>
    <name evidence="3" type="ORF">KME28_01495</name>
</gene>
<protein>
    <submittedName>
        <fullName evidence="3">General stress protein</fullName>
    </submittedName>
</protein>
<organism evidence="3 4">
    <name type="scientific">Pelatocladus maniniholoensis HA4357-MV3</name>
    <dbReference type="NCBI Taxonomy" id="1117104"/>
    <lineage>
        <taxon>Bacteria</taxon>
        <taxon>Bacillati</taxon>
        <taxon>Cyanobacteriota</taxon>
        <taxon>Cyanophyceae</taxon>
        <taxon>Nostocales</taxon>
        <taxon>Nostocaceae</taxon>
        <taxon>Pelatocladus</taxon>
    </lineage>
</organism>
<dbReference type="Proteomes" id="UP000813215">
    <property type="component" value="Unassembled WGS sequence"/>
</dbReference>
<dbReference type="PANTHER" id="PTHR36109">
    <property type="entry name" value="MEMBRANE PROTEIN-RELATED"/>
    <property type="match status" value="1"/>
</dbReference>
<evidence type="ECO:0000313" key="4">
    <source>
        <dbReference type="Proteomes" id="UP000813215"/>
    </source>
</evidence>
<accession>A0A9E3H5A9</accession>